<evidence type="ECO:0000313" key="2">
    <source>
        <dbReference type="Proteomes" id="UP000746747"/>
    </source>
</evidence>
<dbReference type="OrthoDB" id="5826710at2759"/>
<reference evidence="1" key="1">
    <citation type="submission" date="2021-09" db="EMBL/GenBank/DDBJ databases">
        <authorList>
            <consortium name="Pathogen Informatics"/>
        </authorList>
    </citation>
    <scope>NUCLEOTIDE SEQUENCE</scope>
</reference>
<gene>
    <name evidence="1" type="ORF">CJOHNSTONI_LOCUS9604</name>
</gene>
<protein>
    <submittedName>
        <fullName evidence="1">Uncharacterized protein</fullName>
    </submittedName>
</protein>
<evidence type="ECO:0000313" key="1">
    <source>
        <dbReference type="EMBL" id="CAG9540054.1"/>
    </source>
</evidence>
<accession>A0A8J2M4Z2</accession>
<dbReference type="AlphaFoldDB" id="A0A8J2M4Z2"/>
<sequence length="246" mass="28627">YGTLCYLKDFDDEGVIEVRSLTTTWCYEETFGQGLDFINRRGFMLGNERIPDGKICAYRSKTDIRYFNNTMFAYCFMMKSDNQEISAICCCSSIIDKPCNFISEKYYISKTNVYYTRKSLQVRHYCLSLDGKRDICFMGENHKVICYYVADMKNGIVQGGCVLSLTKKSERHKLANICLIRTLYNMTVPIQFLHSAEAAKIFCCAGRDDCKESVMEMRRFKRLFEMGHFKRVKTLKEKDFTFIASG</sequence>
<name>A0A8J2M4Z2_9BILA</name>
<dbReference type="Proteomes" id="UP000746747">
    <property type="component" value="Unassembled WGS sequence"/>
</dbReference>
<comment type="caution">
    <text evidence="1">The sequence shown here is derived from an EMBL/GenBank/DDBJ whole genome shotgun (WGS) entry which is preliminary data.</text>
</comment>
<organism evidence="1 2">
    <name type="scientific">Cercopithifilaria johnstoni</name>
    <dbReference type="NCBI Taxonomy" id="2874296"/>
    <lineage>
        <taxon>Eukaryota</taxon>
        <taxon>Metazoa</taxon>
        <taxon>Ecdysozoa</taxon>
        <taxon>Nematoda</taxon>
        <taxon>Chromadorea</taxon>
        <taxon>Rhabditida</taxon>
        <taxon>Spirurina</taxon>
        <taxon>Spiruromorpha</taxon>
        <taxon>Filarioidea</taxon>
        <taxon>Onchocercidae</taxon>
        <taxon>Cercopithifilaria</taxon>
    </lineage>
</organism>
<keyword evidence="2" id="KW-1185">Reference proteome</keyword>
<dbReference type="EMBL" id="CAKAEH010001883">
    <property type="protein sequence ID" value="CAG9540054.1"/>
    <property type="molecule type" value="Genomic_DNA"/>
</dbReference>
<proteinExistence type="predicted"/>
<feature type="non-terminal residue" evidence="1">
    <location>
        <position position="1"/>
    </location>
</feature>